<proteinExistence type="predicted"/>
<feature type="domain" description="THIF-type NAD/FAD binding fold" evidence="1">
    <location>
        <begin position="20"/>
        <end position="177"/>
    </location>
</feature>
<dbReference type="EMBL" id="VLLG01000003">
    <property type="protein sequence ID" value="TWI87810.1"/>
    <property type="molecule type" value="Genomic_DNA"/>
</dbReference>
<sequence>MKQPLHFMDNSFINPTNPISINIIGAGGTGSHMIAAIARLNHTLIALGHPGFTVQLWDDDTVSETNVGRQLFADSEIGLPKSVCLINKVNRFFGTDWKAITQRFEKKTRTNILRENMASLTISCVDEVKPRFEIADLLLEQHIKMGHVLDSPTYWIDCGNSRYNGQVILATVGDVRQPDSKKYIPVAFLPMVTDEFKDSLLTQVDNREPSCSMAEALAQQSLFINSTLANLTGSLLEQAIRQGFLEYRGFFVDLLRFRALPIKITAHTDRMANAA</sequence>
<evidence type="ECO:0000313" key="3">
    <source>
        <dbReference type="Proteomes" id="UP000316778"/>
    </source>
</evidence>
<dbReference type="GO" id="GO:0008641">
    <property type="term" value="F:ubiquitin-like modifier activating enzyme activity"/>
    <property type="evidence" value="ECO:0007669"/>
    <property type="project" value="InterPro"/>
</dbReference>
<dbReference type="RefSeq" id="WP_145712255.1">
    <property type="nucleotide sequence ID" value="NZ_BAAAFY010000001.1"/>
</dbReference>
<accession>A0A562T470</accession>
<dbReference type="Proteomes" id="UP000316778">
    <property type="component" value="Unassembled WGS sequence"/>
</dbReference>
<protein>
    <submittedName>
        <fullName evidence="2">PRTRC genetic system ThiF family protein</fullName>
    </submittedName>
</protein>
<dbReference type="InterPro" id="IPR000594">
    <property type="entry name" value="ThiF_NAD_FAD-bd"/>
</dbReference>
<name>A0A562T470_CHIJA</name>
<dbReference type="NCBIfam" id="TIGR03736">
    <property type="entry name" value="PRTRC_ThiF"/>
    <property type="match status" value="1"/>
</dbReference>
<dbReference type="InterPro" id="IPR022500">
    <property type="entry name" value="PRTRC_ThiF"/>
</dbReference>
<organism evidence="2 3">
    <name type="scientific">Chitinophaga japonensis</name>
    <name type="common">Flexibacter japonensis</name>
    <dbReference type="NCBI Taxonomy" id="104662"/>
    <lineage>
        <taxon>Bacteria</taxon>
        <taxon>Pseudomonadati</taxon>
        <taxon>Bacteroidota</taxon>
        <taxon>Chitinophagia</taxon>
        <taxon>Chitinophagales</taxon>
        <taxon>Chitinophagaceae</taxon>
        <taxon>Chitinophaga</taxon>
    </lineage>
</organism>
<dbReference type="AlphaFoldDB" id="A0A562T470"/>
<dbReference type="Gene3D" id="3.40.50.720">
    <property type="entry name" value="NAD(P)-binding Rossmann-like Domain"/>
    <property type="match status" value="1"/>
</dbReference>
<dbReference type="InterPro" id="IPR035985">
    <property type="entry name" value="Ubiquitin-activating_enz"/>
</dbReference>
<evidence type="ECO:0000259" key="1">
    <source>
        <dbReference type="Pfam" id="PF00899"/>
    </source>
</evidence>
<evidence type="ECO:0000313" key="2">
    <source>
        <dbReference type="EMBL" id="TWI87810.1"/>
    </source>
</evidence>
<comment type="caution">
    <text evidence="2">The sequence shown here is derived from an EMBL/GenBank/DDBJ whole genome shotgun (WGS) entry which is preliminary data.</text>
</comment>
<reference evidence="2 3" key="1">
    <citation type="journal article" date="2013" name="Stand. Genomic Sci.">
        <title>Genomic Encyclopedia of Type Strains, Phase I: The one thousand microbial genomes (KMG-I) project.</title>
        <authorList>
            <person name="Kyrpides N.C."/>
            <person name="Woyke T."/>
            <person name="Eisen J.A."/>
            <person name="Garrity G."/>
            <person name="Lilburn T.G."/>
            <person name="Beck B.J."/>
            <person name="Whitman W.B."/>
            <person name="Hugenholtz P."/>
            <person name="Klenk H.P."/>
        </authorList>
    </citation>
    <scope>NUCLEOTIDE SEQUENCE [LARGE SCALE GENOMIC DNA]</scope>
    <source>
        <strain evidence="2 3">DSM 13484</strain>
    </source>
</reference>
<dbReference type="Pfam" id="PF00899">
    <property type="entry name" value="ThiF"/>
    <property type="match status" value="1"/>
</dbReference>
<dbReference type="OrthoDB" id="5298642at2"/>
<keyword evidence="3" id="KW-1185">Reference proteome</keyword>
<dbReference type="SUPFAM" id="SSF69572">
    <property type="entry name" value="Activating enzymes of the ubiquitin-like proteins"/>
    <property type="match status" value="1"/>
</dbReference>
<gene>
    <name evidence="2" type="ORF">LX66_1881</name>
</gene>